<evidence type="ECO:0000259" key="17">
    <source>
        <dbReference type="PROSITE" id="PS50215"/>
    </source>
</evidence>
<feature type="region of interest" description="Disordered" evidence="13">
    <location>
        <begin position="753"/>
        <end position="805"/>
    </location>
</feature>
<keyword evidence="12" id="KW-0479">Metal-binding</keyword>
<feature type="compositionally biased region" description="Basic residues" evidence="13">
    <location>
        <begin position="782"/>
        <end position="793"/>
    </location>
</feature>
<dbReference type="Pfam" id="PF00200">
    <property type="entry name" value="Disintegrin"/>
    <property type="match status" value="1"/>
</dbReference>
<feature type="disulfide bond" evidence="12">
    <location>
        <begin position="311"/>
        <end position="335"/>
    </location>
</feature>
<feature type="disulfide bond" evidence="10">
    <location>
        <begin position="421"/>
        <end position="441"/>
    </location>
</feature>
<evidence type="ECO:0000259" key="15">
    <source>
        <dbReference type="PROSITE" id="PS50026"/>
    </source>
</evidence>
<keyword evidence="18" id="KW-0401">Integrin</keyword>
<accession>A0A443SQT6</accession>
<dbReference type="PROSITE" id="PS50215">
    <property type="entry name" value="ADAM_MEPRO"/>
    <property type="match status" value="1"/>
</dbReference>
<evidence type="ECO:0000256" key="9">
    <source>
        <dbReference type="ARBA" id="ARBA00023157"/>
    </source>
</evidence>
<protein>
    <submittedName>
        <fullName evidence="18">Disintegrin and metalloproteinase domain-containing protein 28-like isoform X2</fullName>
    </submittedName>
</protein>
<evidence type="ECO:0000256" key="14">
    <source>
        <dbReference type="SAM" id="Phobius"/>
    </source>
</evidence>
<dbReference type="GO" id="GO:0006509">
    <property type="term" value="P:membrane protein ectodomain proteolysis"/>
    <property type="evidence" value="ECO:0007669"/>
    <property type="project" value="TreeGrafter"/>
</dbReference>
<feature type="compositionally biased region" description="Polar residues" evidence="13">
    <location>
        <begin position="836"/>
        <end position="851"/>
    </location>
</feature>
<feature type="compositionally biased region" description="Polar residues" evidence="13">
    <location>
        <begin position="768"/>
        <end position="781"/>
    </location>
</feature>
<dbReference type="STRING" id="299467.A0A443SQT6"/>
<dbReference type="InterPro" id="IPR000742">
    <property type="entry name" value="EGF"/>
</dbReference>
<comment type="caution">
    <text evidence="18">The sequence shown here is derived from an EMBL/GenBank/DDBJ whole genome shotgun (WGS) entry which is preliminary data.</text>
</comment>
<dbReference type="SMART" id="SM00608">
    <property type="entry name" value="ACR"/>
    <property type="match status" value="1"/>
</dbReference>
<dbReference type="PROSITE" id="PS50214">
    <property type="entry name" value="DISINTEGRIN_2"/>
    <property type="match status" value="1"/>
</dbReference>
<dbReference type="SUPFAM" id="SSF57552">
    <property type="entry name" value="Blood coagulation inhibitor (disintegrin)"/>
    <property type="match status" value="1"/>
</dbReference>
<dbReference type="AlphaFoldDB" id="A0A443SQT6"/>
<feature type="domain" description="Peptidase M12B" evidence="17">
    <location>
        <begin position="147"/>
        <end position="356"/>
    </location>
</feature>
<evidence type="ECO:0000313" key="19">
    <source>
        <dbReference type="Proteomes" id="UP000288716"/>
    </source>
</evidence>
<dbReference type="InterPro" id="IPR036436">
    <property type="entry name" value="Disintegrin_dom_sf"/>
</dbReference>
<dbReference type="InterPro" id="IPR034027">
    <property type="entry name" value="Reprolysin_adamalysin"/>
</dbReference>
<evidence type="ECO:0000256" key="1">
    <source>
        <dbReference type="ARBA" id="ARBA00004167"/>
    </source>
</evidence>
<feature type="domain" description="Disintegrin" evidence="16">
    <location>
        <begin position="361"/>
        <end position="449"/>
    </location>
</feature>
<dbReference type="Gene3D" id="4.10.70.10">
    <property type="entry name" value="Disintegrin domain"/>
    <property type="match status" value="1"/>
</dbReference>
<evidence type="ECO:0000256" key="13">
    <source>
        <dbReference type="SAM" id="MobiDB-lite"/>
    </source>
</evidence>
<dbReference type="OrthoDB" id="5951731at2759"/>
<keyword evidence="5 12" id="KW-0862">Zinc</keyword>
<feature type="domain" description="EGF-like" evidence="15">
    <location>
        <begin position="597"/>
        <end position="629"/>
    </location>
</feature>
<keyword evidence="9 11" id="KW-1015">Disulfide bond</keyword>
<feature type="region of interest" description="Disordered" evidence="13">
    <location>
        <begin position="836"/>
        <end position="861"/>
    </location>
</feature>
<evidence type="ECO:0000256" key="5">
    <source>
        <dbReference type="ARBA" id="ARBA00022833"/>
    </source>
</evidence>
<dbReference type="Pfam" id="PF01421">
    <property type="entry name" value="Reprolysin"/>
    <property type="match status" value="1"/>
</dbReference>
<evidence type="ECO:0000256" key="4">
    <source>
        <dbReference type="ARBA" id="ARBA00022801"/>
    </source>
</evidence>
<evidence type="ECO:0000256" key="11">
    <source>
        <dbReference type="PROSITE-ProRule" id="PRU00076"/>
    </source>
</evidence>
<dbReference type="InterPro" id="IPR002870">
    <property type="entry name" value="Peptidase_M12B_N"/>
</dbReference>
<evidence type="ECO:0000256" key="10">
    <source>
        <dbReference type="PROSITE-ProRule" id="PRU00068"/>
    </source>
</evidence>
<keyword evidence="3 14" id="KW-0812">Transmembrane</keyword>
<dbReference type="InterPro" id="IPR024079">
    <property type="entry name" value="MetalloPept_cat_dom_sf"/>
</dbReference>
<evidence type="ECO:0000256" key="6">
    <source>
        <dbReference type="ARBA" id="ARBA00022989"/>
    </source>
</evidence>
<feature type="binding site" evidence="12">
    <location>
        <position position="300"/>
    </location>
    <ligand>
        <name>Zn(2+)</name>
        <dbReference type="ChEBI" id="CHEBI:29105"/>
        <note>catalytic</note>
    </ligand>
</feature>
<evidence type="ECO:0000256" key="3">
    <source>
        <dbReference type="ARBA" id="ARBA00022692"/>
    </source>
</evidence>
<dbReference type="SUPFAM" id="SSF55486">
    <property type="entry name" value="Metalloproteases ('zincins'), catalytic domain"/>
    <property type="match status" value="1"/>
</dbReference>
<dbReference type="GO" id="GO:0016020">
    <property type="term" value="C:membrane"/>
    <property type="evidence" value="ECO:0007669"/>
    <property type="project" value="UniProtKB-SubCell"/>
</dbReference>
<name>A0A443SQT6_9ACAR</name>
<dbReference type="GO" id="GO:0004222">
    <property type="term" value="F:metalloendopeptidase activity"/>
    <property type="evidence" value="ECO:0007669"/>
    <property type="project" value="InterPro"/>
</dbReference>
<dbReference type="CDD" id="cd04269">
    <property type="entry name" value="ZnMc_adamalysin_II_like"/>
    <property type="match status" value="1"/>
</dbReference>
<evidence type="ECO:0000313" key="18">
    <source>
        <dbReference type="EMBL" id="RWS29900.1"/>
    </source>
</evidence>
<dbReference type="GO" id="GO:0007229">
    <property type="term" value="P:integrin-mediated signaling pathway"/>
    <property type="evidence" value="ECO:0007669"/>
    <property type="project" value="UniProtKB-KW"/>
</dbReference>
<dbReference type="FunFam" id="4.10.70.10:FF:000001">
    <property type="entry name" value="Disintegrin and metalloproteinase domain-containing protein 22"/>
    <property type="match status" value="1"/>
</dbReference>
<dbReference type="Gene3D" id="2.60.120.260">
    <property type="entry name" value="Galactose-binding domain-like"/>
    <property type="match status" value="1"/>
</dbReference>
<comment type="subcellular location">
    <subcellularLocation>
        <location evidence="1">Membrane</location>
        <topology evidence="1">Single-pass membrane protein</topology>
    </subcellularLocation>
</comment>
<feature type="compositionally biased region" description="Pro residues" evidence="13">
    <location>
        <begin position="794"/>
        <end position="803"/>
    </location>
</feature>
<dbReference type="Proteomes" id="UP000288716">
    <property type="component" value="Unassembled WGS sequence"/>
</dbReference>
<feature type="transmembrane region" description="Helical" evidence="14">
    <location>
        <begin position="638"/>
        <end position="661"/>
    </location>
</feature>
<keyword evidence="2" id="KW-0645">Protease</keyword>
<evidence type="ECO:0000256" key="8">
    <source>
        <dbReference type="ARBA" id="ARBA00023136"/>
    </source>
</evidence>
<keyword evidence="8 14" id="KW-0472">Membrane</keyword>
<dbReference type="InterPro" id="IPR001590">
    <property type="entry name" value="Peptidase_M12B"/>
</dbReference>
<feature type="disulfide bond" evidence="11">
    <location>
        <begin position="619"/>
        <end position="628"/>
    </location>
</feature>
<dbReference type="GO" id="GO:0046872">
    <property type="term" value="F:metal ion binding"/>
    <property type="evidence" value="ECO:0007669"/>
    <property type="project" value="UniProtKB-KW"/>
</dbReference>
<gene>
    <name evidence="18" type="ORF">B4U80_08870</name>
</gene>
<evidence type="ECO:0000256" key="7">
    <source>
        <dbReference type="ARBA" id="ARBA00023049"/>
    </source>
</evidence>
<keyword evidence="19" id="KW-1185">Reference proteome</keyword>
<dbReference type="SMART" id="SM00050">
    <property type="entry name" value="DISIN"/>
    <property type="match status" value="1"/>
</dbReference>
<dbReference type="InterPro" id="IPR001762">
    <property type="entry name" value="Disintegrin_dom"/>
</dbReference>
<organism evidence="18 19">
    <name type="scientific">Leptotrombidium deliense</name>
    <dbReference type="NCBI Taxonomy" id="299467"/>
    <lineage>
        <taxon>Eukaryota</taxon>
        <taxon>Metazoa</taxon>
        <taxon>Ecdysozoa</taxon>
        <taxon>Arthropoda</taxon>
        <taxon>Chelicerata</taxon>
        <taxon>Arachnida</taxon>
        <taxon>Acari</taxon>
        <taxon>Acariformes</taxon>
        <taxon>Trombidiformes</taxon>
        <taxon>Prostigmata</taxon>
        <taxon>Anystina</taxon>
        <taxon>Parasitengona</taxon>
        <taxon>Trombiculoidea</taxon>
        <taxon>Trombiculidae</taxon>
        <taxon>Leptotrombidium</taxon>
    </lineage>
</organism>
<feature type="disulfide bond" evidence="12">
    <location>
        <begin position="271"/>
        <end position="351"/>
    </location>
</feature>
<dbReference type="Pfam" id="PF01562">
    <property type="entry name" value="Pep_M12B_propep"/>
    <property type="match status" value="1"/>
</dbReference>
<reference evidence="18 19" key="1">
    <citation type="journal article" date="2018" name="Gigascience">
        <title>Genomes of trombidid mites reveal novel predicted allergens and laterally-transferred genes associated with secondary metabolism.</title>
        <authorList>
            <person name="Dong X."/>
            <person name="Chaisiri K."/>
            <person name="Xia D."/>
            <person name="Armstrong S.D."/>
            <person name="Fang Y."/>
            <person name="Donnelly M.J."/>
            <person name="Kadowaki T."/>
            <person name="McGarry J.W."/>
            <person name="Darby A.C."/>
            <person name="Makepeace B.L."/>
        </authorList>
    </citation>
    <scope>NUCLEOTIDE SEQUENCE [LARGE SCALE GENOMIC DNA]</scope>
    <source>
        <strain evidence="18">UoL-UT</strain>
    </source>
</reference>
<sequence length="898" mass="100776">MKILAFNRTITLKLRENIDLIADNYFEKYHQNNSSIINRNFELKKNGIHCHFHGSLNNRDKNSWAALSTFNQSINGVISDGTDVYYIHYDSKKEKHFIFRGSDFIDSKHFKCGVQDDHKHDFSFRRRLRRSLNIPIADPYKHNTRRRYVELVIVNDHKEFLENHKDKSAVVERSKQIANIVNAHIPELILLANAFQLFSQLNIFVVLVGVVIWSNYDEIQLSSNGDKTLTNFLHYRRERLLPQHPNDNAQLITATSFDGGVVGKALKGPICTYEYSGGVNTDHSHIIGLVATTVAHELGHNFGMEHDGDNCKCADEKCIMAPSSSSTSPKHWSSCSIDYLNYAFSRGMDYCLRNIPKSIIGPVCGNGFLEKGEECDCGLKEYCDNPCCNAANCTLVFGAKCATGSCCDLSTCDVKKETSICREALSECDLPEFCDGLSQFCPKDTYIHDGVICGNHDAYCYNKYCKSHSSQCRLLWGKSGNVSDYHCFAQNTAGNSEGNCGYSRANQTYHSCATEDVLCGMLHCTHLNEKLELGVESAATLQESFITIGKRVFACRSAIIDLGLDSIDPGLVPNGAKCGDNKMCLNQKCVSVNSVLNVNGCENNCNGNGFCDNNGKCHCFDGFEAPNCEFSHGYRITLALYIIFLCILPLTSFSAFIAYYFQEHIKTWWIVKARKATIKTRAKEGAHRTHPRLPSRFDVHSLEISEPISFEESIDSATTASHKDFFKNQSFRKSLRGLEISAPIVLHDASNEVKVKPMRPAPPPPLQSGITRSVSNQSSLRHSSRRASYKRPKCPPPPLPDPPLSSLVNTRIQQLEEKTNVNCSNKSDSIQKVDCSINSEQMTDTPISSNENSRKNSAEFQSHSRVGLLTKQFETKMWRYRSLLSWPLLWNICDSSFG</sequence>
<proteinExistence type="predicted"/>
<feature type="active site" evidence="12">
    <location>
        <position position="297"/>
    </location>
</feature>
<keyword evidence="4" id="KW-0378">Hydrolase</keyword>
<keyword evidence="11" id="KW-0245">EGF-like domain</keyword>
<dbReference type="Gene3D" id="3.40.390.10">
    <property type="entry name" value="Collagenase (Catalytic Domain)"/>
    <property type="match status" value="1"/>
</dbReference>
<dbReference type="PROSITE" id="PS01186">
    <property type="entry name" value="EGF_2"/>
    <property type="match status" value="1"/>
</dbReference>
<feature type="binding site" evidence="12">
    <location>
        <position position="296"/>
    </location>
    <ligand>
        <name>Zn(2+)</name>
        <dbReference type="ChEBI" id="CHEBI:29105"/>
        <note>catalytic</note>
    </ligand>
</feature>
<feature type="disulfide bond" evidence="12">
    <location>
        <begin position="313"/>
        <end position="318"/>
    </location>
</feature>
<dbReference type="EMBL" id="NCKV01000721">
    <property type="protein sequence ID" value="RWS29900.1"/>
    <property type="molecule type" value="Genomic_DNA"/>
</dbReference>
<dbReference type="FunFam" id="3.40.390.10:FF:000002">
    <property type="entry name" value="Disintegrin and metalloproteinase domain-containing protein 22"/>
    <property type="match status" value="1"/>
</dbReference>
<keyword evidence="6 14" id="KW-1133">Transmembrane helix</keyword>
<feature type="binding site" evidence="12">
    <location>
        <position position="306"/>
    </location>
    <ligand>
        <name>Zn(2+)</name>
        <dbReference type="ChEBI" id="CHEBI:29105"/>
        <note>catalytic</note>
    </ligand>
</feature>
<dbReference type="PROSITE" id="PS50026">
    <property type="entry name" value="EGF_3"/>
    <property type="match status" value="1"/>
</dbReference>
<dbReference type="VEuPathDB" id="VectorBase:LDEU002140"/>
<evidence type="ECO:0000256" key="2">
    <source>
        <dbReference type="ARBA" id="ARBA00022670"/>
    </source>
</evidence>
<keyword evidence="7" id="KW-0482">Metalloprotease</keyword>
<dbReference type="Pfam" id="PF08516">
    <property type="entry name" value="ADAM_CR"/>
    <property type="match status" value="1"/>
</dbReference>
<evidence type="ECO:0000256" key="12">
    <source>
        <dbReference type="PROSITE-ProRule" id="PRU00276"/>
    </source>
</evidence>
<dbReference type="PANTHER" id="PTHR11905">
    <property type="entry name" value="ADAM A DISINTEGRIN AND METALLOPROTEASE DOMAIN"/>
    <property type="match status" value="1"/>
</dbReference>
<evidence type="ECO:0000259" key="16">
    <source>
        <dbReference type="PROSITE" id="PS50214"/>
    </source>
</evidence>
<dbReference type="PANTHER" id="PTHR11905:SF159">
    <property type="entry name" value="ADAM METALLOPROTEASE"/>
    <property type="match status" value="1"/>
</dbReference>
<dbReference type="InterPro" id="IPR006586">
    <property type="entry name" value="ADAM_Cys-rich"/>
</dbReference>
<comment type="caution">
    <text evidence="11">Lacks conserved residue(s) required for the propagation of feature annotation.</text>
</comment>
<feature type="disulfide bond" evidence="11">
    <location>
        <begin position="601"/>
        <end position="611"/>
    </location>
</feature>